<dbReference type="OrthoDB" id="435402at2759"/>
<dbReference type="Pfam" id="PF09692">
    <property type="entry name" value="Arb1"/>
    <property type="match status" value="1"/>
</dbReference>
<feature type="region of interest" description="Disordered" evidence="1">
    <location>
        <begin position="429"/>
        <end position="456"/>
    </location>
</feature>
<evidence type="ECO:0000256" key="1">
    <source>
        <dbReference type="SAM" id="MobiDB-lite"/>
    </source>
</evidence>
<dbReference type="STRING" id="1330021.A0A367L5Z8"/>
<dbReference type="InterPro" id="IPR018606">
    <property type="entry name" value="Arb1"/>
</dbReference>
<dbReference type="Proteomes" id="UP000253664">
    <property type="component" value="Unassembled WGS sequence"/>
</dbReference>
<name>A0A367L5Z8_9HYPO</name>
<evidence type="ECO:0000313" key="3">
    <source>
        <dbReference type="Proteomes" id="UP000253664"/>
    </source>
</evidence>
<protein>
    <recommendedName>
        <fullName evidence="4">Argonaute complex, subunit Arb1</fullName>
    </recommendedName>
</protein>
<organism evidence="2 3">
    <name type="scientific">Ophiocordyceps polyrhachis-furcata BCC 54312</name>
    <dbReference type="NCBI Taxonomy" id="1330021"/>
    <lineage>
        <taxon>Eukaryota</taxon>
        <taxon>Fungi</taxon>
        <taxon>Dikarya</taxon>
        <taxon>Ascomycota</taxon>
        <taxon>Pezizomycotina</taxon>
        <taxon>Sordariomycetes</taxon>
        <taxon>Hypocreomycetidae</taxon>
        <taxon>Hypocreales</taxon>
        <taxon>Ophiocordycipitaceae</taxon>
        <taxon>Ophiocordyceps</taxon>
    </lineage>
</organism>
<feature type="region of interest" description="Disordered" evidence="1">
    <location>
        <begin position="1"/>
        <end position="42"/>
    </location>
</feature>
<proteinExistence type="predicted"/>
<dbReference type="EMBL" id="LKCN02000014">
    <property type="protein sequence ID" value="RCI09850.1"/>
    <property type="molecule type" value="Genomic_DNA"/>
</dbReference>
<accession>A0A367L5Z8</accession>
<evidence type="ECO:0000313" key="2">
    <source>
        <dbReference type="EMBL" id="RCI09850.1"/>
    </source>
</evidence>
<keyword evidence="3" id="KW-1185">Reference proteome</keyword>
<evidence type="ECO:0008006" key="4">
    <source>
        <dbReference type="Google" id="ProtNLM"/>
    </source>
</evidence>
<feature type="compositionally biased region" description="Basic and acidic residues" evidence="1">
    <location>
        <begin position="20"/>
        <end position="29"/>
    </location>
</feature>
<gene>
    <name evidence="2" type="ORF">L249_3984</name>
</gene>
<feature type="compositionally biased region" description="Low complexity" evidence="1">
    <location>
        <begin position="1"/>
        <end position="16"/>
    </location>
</feature>
<dbReference type="GO" id="GO:0031047">
    <property type="term" value="P:regulatory ncRNA-mediated gene silencing"/>
    <property type="evidence" value="ECO:0007669"/>
    <property type="project" value="InterPro"/>
</dbReference>
<dbReference type="AlphaFoldDB" id="A0A367L5Z8"/>
<reference evidence="2 3" key="1">
    <citation type="journal article" date="2015" name="BMC Genomics">
        <title>Insights from the genome of Ophiocordyceps polyrhachis-furcata to pathogenicity and host specificity in insect fungi.</title>
        <authorList>
            <person name="Wichadakul D."/>
            <person name="Kobmoo N."/>
            <person name="Ingsriswang S."/>
            <person name="Tangphatsornruang S."/>
            <person name="Chantasingh D."/>
            <person name="Luangsa-ard J.J."/>
            <person name="Eurwilaichitr L."/>
        </authorList>
    </citation>
    <scope>NUCLEOTIDE SEQUENCE [LARGE SCALE GENOMIC DNA]</scope>
    <source>
        <strain evidence="2 3">BCC 54312</strain>
    </source>
</reference>
<comment type="caution">
    <text evidence="2">The sequence shown here is derived from an EMBL/GenBank/DDBJ whole genome shotgun (WGS) entry which is preliminary data.</text>
</comment>
<dbReference type="GO" id="GO:0033167">
    <property type="term" value="C:ARC complex"/>
    <property type="evidence" value="ECO:0007669"/>
    <property type="project" value="InterPro"/>
</dbReference>
<sequence>MPSQQADGGDAQPQDGITVEEAKLADNKPFKRLPKNRGTGFEEYFADPPMTPAEAAEERDQIYSRFVNDAPVKIHSTDQHQRYTIRNSCIQRFRARRRLPVDKTRFFNEYLFLGGIDTSANQFGGQDHRDLRDLTPAERRDATATDTVHTDSFTSDRFYHAGDENWTVDFTAIVAGFFSTSLMLLTGGNQWEMDSAADLIENFLRYVKHHDVCPEYQQDVDRALLLCADARREWQTLDNLRGSFPGRFHLAASHLFSPPSDSHGWACTSFSHTDQLDHKAVFYSACALLGETEALAAAKRGSTAVAREYSCTLQVVSIEQPSVGLADRFRSLFIDQVQHHPSPIGKAFFKPATIEDGWIRPTTDVPDDEAGTWLYFEKSILDCLKPGTKMALTIVELSVGIRFVKAWSNLVPTYYTFLPQVLMKHYKMPKPDERPAPSVHDPDADEKRHKKEAHGA</sequence>